<sequence length="319" mass="33320">MTVTDINSLRFLVRIFVTGASGFIGSAVVPELIDAGHQVVGLARSDASAAALTAAGVEVVRGTIDDLEVLRDAAAASDGVIHLAFKGDVAFTGDYQGAAEADRRAVDTFGDALAGTDRPFVLASGVIGLAPGRVATERDMPTIDGSPLSIRSATAQAALDLASRGVRSSVVRVSPTCHGEGDYAWVGTLVAIARAKGVSGYIGDGAHHWPAVHRLDIARLFRLAVEKAPAGSVLHGVAEEGVAIRDIAEVIGRHLDLPVTSVAPEAAAEHFTWLSPFMSLDALVSNTLTRELLDWQPTHPGLLEDLEKGHYFHTPATAT</sequence>
<dbReference type="CDD" id="cd05262">
    <property type="entry name" value="SDR_a7"/>
    <property type="match status" value="1"/>
</dbReference>
<dbReference type="Proteomes" id="UP000217446">
    <property type="component" value="Unassembled WGS sequence"/>
</dbReference>
<evidence type="ECO:0000259" key="1">
    <source>
        <dbReference type="Pfam" id="PF01370"/>
    </source>
</evidence>
<dbReference type="InterPro" id="IPR001509">
    <property type="entry name" value="Epimerase_deHydtase"/>
</dbReference>
<dbReference type="PANTHER" id="PTHR48079">
    <property type="entry name" value="PROTEIN YEEZ"/>
    <property type="match status" value="1"/>
</dbReference>
<comment type="caution">
    <text evidence="2">The sequence shown here is derived from an EMBL/GenBank/DDBJ whole genome shotgun (WGS) entry which is preliminary data.</text>
</comment>
<dbReference type="GO" id="GO:0005737">
    <property type="term" value="C:cytoplasm"/>
    <property type="evidence" value="ECO:0007669"/>
    <property type="project" value="TreeGrafter"/>
</dbReference>
<dbReference type="AlphaFoldDB" id="A0A250VDY3"/>
<accession>A0A250VDY3</accession>
<dbReference type="PANTHER" id="PTHR48079:SF6">
    <property type="entry name" value="NAD(P)-BINDING DOMAIN-CONTAINING PROTEIN-RELATED"/>
    <property type="match status" value="1"/>
</dbReference>
<evidence type="ECO:0000313" key="3">
    <source>
        <dbReference type="Proteomes" id="UP000217446"/>
    </source>
</evidence>
<dbReference type="STRING" id="1963.AQJ27_14075"/>
<dbReference type="Gene3D" id="3.40.50.720">
    <property type="entry name" value="NAD(P)-binding Rossmann-like Domain"/>
    <property type="match status" value="1"/>
</dbReference>
<feature type="domain" description="NAD-dependent epimerase/dehydratase" evidence="1">
    <location>
        <begin position="15"/>
        <end position="227"/>
    </location>
</feature>
<dbReference type="GO" id="GO:0004029">
    <property type="term" value="F:aldehyde dehydrogenase (NAD+) activity"/>
    <property type="evidence" value="ECO:0007669"/>
    <property type="project" value="TreeGrafter"/>
</dbReference>
<dbReference type="Pfam" id="PF01370">
    <property type="entry name" value="Epimerase"/>
    <property type="match status" value="1"/>
</dbReference>
<dbReference type="InterPro" id="IPR051783">
    <property type="entry name" value="NAD(P)-dependent_oxidoreduct"/>
</dbReference>
<proteinExistence type="predicted"/>
<name>A0A250VDY3_STROL</name>
<dbReference type="SUPFAM" id="SSF51735">
    <property type="entry name" value="NAD(P)-binding Rossmann-fold domains"/>
    <property type="match status" value="1"/>
</dbReference>
<gene>
    <name evidence="2" type="ORF">SO3561_03895</name>
</gene>
<keyword evidence="3" id="KW-1185">Reference proteome</keyword>
<dbReference type="EMBL" id="BDQI01000007">
    <property type="protein sequence ID" value="GAX52381.1"/>
    <property type="molecule type" value="Genomic_DNA"/>
</dbReference>
<organism evidence="2 3">
    <name type="scientific">Streptomyces olivochromogenes</name>
    <dbReference type="NCBI Taxonomy" id="1963"/>
    <lineage>
        <taxon>Bacteria</taxon>
        <taxon>Bacillati</taxon>
        <taxon>Actinomycetota</taxon>
        <taxon>Actinomycetes</taxon>
        <taxon>Kitasatosporales</taxon>
        <taxon>Streptomycetaceae</taxon>
        <taxon>Streptomyces</taxon>
    </lineage>
</organism>
<evidence type="ECO:0000313" key="2">
    <source>
        <dbReference type="EMBL" id="GAX52381.1"/>
    </source>
</evidence>
<protein>
    <submittedName>
        <fullName evidence="2">Oxidoreductase</fullName>
    </submittedName>
</protein>
<dbReference type="InterPro" id="IPR036291">
    <property type="entry name" value="NAD(P)-bd_dom_sf"/>
</dbReference>
<reference evidence="3" key="1">
    <citation type="submission" date="2017-05" db="EMBL/GenBank/DDBJ databases">
        <title>Streptomyces olivochromogenes NBRC 3561 whole genome shotgun sequence.</title>
        <authorList>
            <person name="Dohra H."/>
            <person name="Kodani S."/>
        </authorList>
    </citation>
    <scope>NUCLEOTIDE SEQUENCE [LARGE SCALE GENOMIC DNA]</scope>
    <source>
        <strain evidence="3">NBRC 3561</strain>
    </source>
</reference>